<name>A0A061J5B7_TRYRA</name>
<dbReference type="Proteomes" id="UP000031737">
    <property type="component" value="Unassembled WGS sequence"/>
</dbReference>
<dbReference type="VEuPathDB" id="TriTrypDB:TRSC58_02938"/>
<sequence length="693" mass="80420">MSQLPLLPQQQRTTTRYEPFAEQKSVSVFRPKLPSIACSDNTLSRDASSLQGRYVPLHRAALMGLSAGCREKATFQQRSVKSLQRSLHWLMYEETRERALIVSISLAMSPVQCYNKSTSADSLPSWRFARGPPITTSDAELMKLVKNAFRRLWKRKQGETTSSQHLEVEEAACRQRDIVEPWSRRCRTLEITQEVLQGKLMIWKEFMRKLEVWRQLIEVVREEKVARLCVLGQYVSCSTPLPCKYLRWDLELLEESTIPLEPEVNLICLFVSIVIGENNFLQNSLLAEREGGLCALSGQYKLGFLAFEGIQRIRRDEAERFEMLMGYHAFCVKLASEEGAHATVRWPHQPRRKSPRGAPQRVKRFSRRYLAEYRGSLFIPYFTYVCIVNNFEAEKGARAEITAYELVEFCFLMYTYESLCRRVIVSEEETFMQKLVGDVEAQGRQLIWRAEAEALAQDIQPDQFRNHAHALMQIQLEELELQLQRTQLQVTMQLLVEYERLRRGEVTLLETQLRTTGRLMFYALYGRGGDKYVVLRWMLQRQLHLLMQEEEQLRLRIVNDEVDDVFTKATTHRWLVEYCDTMYQAAQGHNLLLASCRLMAEQQQVREGIVLRCQWERQVLFKETLCVPVCTTQSRADAPADCDCCEAVKPDFDIRQVVICDLSKFLQDELLLTIFGSAAPQSFCSVMYTTTTS</sequence>
<dbReference type="OrthoDB" id="273598at2759"/>
<evidence type="ECO:0000313" key="2">
    <source>
        <dbReference type="Proteomes" id="UP000031737"/>
    </source>
</evidence>
<dbReference type="AlphaFoldDB" id="A0A061J5B7"/>
<organism evidence="1 2">
    <name type="scientific">Trypanosoma rangeli SC58</name>
    <dbReference type="NCBI Taxonomy" id="429131"/>
    <lineage>
        <taxon>Eukaryota</taxon>
        <taxon>Discoba</taxon>
        <taxon>Euglenozoa</taxon>
        <taxon>Kinetoplastea</taxon>
        <taxon>Metakinetoplastina</taxon>
        <taxon>Trypanosomatida</taxon>
        <taxon>Trypanosomatidae</taxon>
        <taxon>Trypanosoma</taxon>
        <taxon>Herpetosoma</taxon>
    </lineage>
</organism>
<proteinExistence type="predicted"/>
<gene>
    <name evidence="1" type="ORF">TRSC58_02938</name>
</gene>
<dbReference type="EMBL" id="AUPL01002938">
    <property type="protein sequence ID" value="ESL09341.1"/>
    <property type="molecule type" value="Genomic_DNA"/>
</dbReference>
<evidence type="ECO:0000313" key="1">
    <source>
        <dbReference type="EMBL" id="ESL09341.1"/>
    </source>
</evidence>
<comment type="caution">
    <text evidence="1">The sequence shown here is derived from an EMBL/GenBank/DDBJ whole genome shotgun (WGS) entry which is preliminary data.</text>
</comment>
<reference evidence="1 2" key="1">
    <citation type="submission" date="2013-07" db="EMBL/GenBank/DDBJ databases">
        <authorList>
            <person name="Stoco P.H."/>
            <person name="Wagner G."/>
            <person name="Gerber A."/>
            <person name="Zaha A."/>
            <person name="Thompson C."/>
            <person name="Bartholomeu D.C."/>
            <person name="Luckemeyer D.D."/>
            <person name="Bahia D."/>
            <person name="Loreto E."/>
            <person name="Prestes E.B."/>
            <person name="Lima F.M."/>
            <person name="Rodrigues-Luiz G."/>
            <person name="Vallejo G.A."/>
            <person name="Filho J.F."/>
            <person name="Monteiro K.M."/>
            <person name="Tyler K.M."/>
            <person name="de Almeida L.G."/>
            <person name="Ortiz M.F."/>
            <person name="Siervo M.A."/>
            <person name="de Moraes M.H."/>
            <person name="Cunha O.L."/>
            <person name="Mendonca-Neto R."/>
            <person name="Silva R."/>
            <person name="Teixeira S.M."/>
            <person name="Murta S.M."/>
            <person name="Sincero T.C."/>
            <person name="Mendes T.A."/>
            <person name="Urmenyi T.P."/>
            <person name="Silva V.G."/>
            <person name="da Rocha W.D."/>
            <person name="Andersson B."/>
            <person name="Romanha A.J."/>
            <person name="Steindel M."/>
            <person name="de Vasconcelos A.T."/>
            <person name="Grisard E.C."/>
        </authorList>
    </citation>
    <scope>NUCLEOTIDE SEQUENCE [LARGE SCALE GENOMIC DNA]</scope>
    <source>
        <strain evidence="1 2">SC58</strain>
    </source>
</reference>
<keyword evidence="2" id="KW-1185">Reference proteome</keyword>
<protein>
    <submittedName>
        <fullName evidence="1">Uncharacterized protein</fullName>
    </submittedName>
</protein>
<accession>A0A061J5B7</accession>